<evidence type="ECO:0000313" key="4">
    <source>
        <dbReference type="Proteomes" id="UP000631114"/>
    </source>
</evidence>
<reference evidence="3 4" key="1">
    <citation type="submission" date="2020-10" db="EMBL/GenBank/DDBJ databases">
        <title>The Coptis chinensis genome and diversification of protoberbering-type alkaloids.</title>
        <authorList>
            <person name="Wang B."/>
            <person name="Shu S."/>
            <person name="Song C."/>
            <person name="Liu Y."/>
        </authorList>
    </citation>
    <scope>NUCLEOTIDE SEQUENCE [LARGE SCALE GENOMIC DNA]</scope>
    <source>
        <strain evidence="3">HL-2020</strain>
        <tissue evidence="3">Leaf</tissue>
    </source>
</reference>
<dbReference type="EMBL" id="JADFTS010000008">
    <property type="protein sequence ID" value="KAF9592168.1"/>
    <property type="molecule type" value="Genomic_DNA"/>
</dbReference>
<dbReference type="GO" id="GO:0016151">
    <property type="term" value="F:nickel cation binding"/>
    <property type="evidence" value="ECO:0007669"/>
    <property type="project" value="InterPro"/>
</dbReference>
<dbReference type="Pfam" id="PF01774">
    <property type="entry name" value="UreD"/>
    <property type="match status" value="1"/>
</dbReference>
<accession>A0A835H7W5</accession>
<evidence type="ECO:0000256" key="1">
    <source>
        <dbReference type="ARBA" id="ARBA00007177"/>
    </source>
</evidence>
<keyword evidence="2" id="KW-0143">Chaperone</keyword>
<comment type="similarity">
    <text evidence="1">Belongs to the UreD family.</text>
</comment>
<evidence type="ECO:0000256" key="2">
    <source>
        <dbReference type="ARBA" id="ARBA00023186"/>
    </source>
</evidence>
<keyword evidence="4" id="KW-1185">Reference proteome</keyword>
<comment type="caution">
    <text evidence="3">The sequence shown here is derived from an EMBL/GenBank/DDBJ whole genome shotgun (WGS) entry which is preliminary data.</text>
</comment>
<dbReference type="AlphaFoldDB" id="A0A835H7W5"/>
<proteinExistence type="inferred from homology"/>
<organism evidence="3 4">
    <name type="scientific">Coptis chinensis</name>
    <dbReference type="NCBI Taxonomy" id="261450"/>
    <lineage>
        <taxon>Eukaryota</taxon>
        <taxon>Viridiplantae</taxon>
        <taxon>Streptophyta</taxon>
        <taxon>Embryophyta</taxon>
        <taxon>Tracheophyta</taxon>
        <taxon>Spermatophyta</taxon>
        <taxon>Magnoliopsida</taxon>
        <taxon>Ranunculales</taxon>
        <taxon>Ranunculaceae</taxon>
        <taxon>Coptidoideae</taxon>
        <taxon>Coptis</taxon>
    </lineage>
</organism>
<sequence>MSWKKDGDRFCGGRKSKRKVKCNTKLFQVSSETNHTQQGRYYFLWFNRLEMIALTVLQLDLQLRFTSRGIQVLSNKTWRGRNWKQCSFSRCSDRWRVSQLPVFSKTSVGLASNSSVVIVDWITSGRHEIGESWDFKLYKSTNHIFLEDQPLFLDSKLHYLISEVLLEDGSITGISKAVSAGLSSHCNGQIARGIANLSIFLPKLKEVQIQVKEHVKRMMYEQLYTPTLGCKKRKSFGQTKPDMIASCSAFGPKVLFARSLL</sequence>
<gene>
    <name evidence="3" type="ORF">IFM89_012662</name>
</gene>
<dbReference type="Proteomes" id="UP000631114">
    <property type="component" value="Unassembled WGS sequence"/>
</dbReference>
<dbReference type="PANTHER" id="PTHR33643">
    <property type="entry name" value="UREASE ACCESSORY PROTEIN D"/>
    <property type="match status" value="1"/>
</dbReference>
<protein>
    <submittedName>
        <fullName evidence="3">Uncharacterized protein</fullName>
    </submittedName>
</protein>
<dbReference type="OrthoDB" id="5550464at2759"/>
<evidence type="ECO:0000313" key="3">
    <source>
        <dbReference type="EMBL" id="KAF9592168.1"/>
    </source>
</evidence>
<dbReference type="InterPro" id="IPR002669">
    <property type="entry name" value="UreD"/>
</dbReference>
<dbReference type="PANTHER" id="PTHR33643:SF1">
    <property type="entry name" value="UREASE ACCESSORY PROTEIN D"/>
    <property type="match status" value="1"/>
</dbReference>
<name>A0A835H7W5_9MAGN</name>